<dbReference type="Pfam" id="PF02597">
    <property type="entry name" value="ThiS"/>
    <property type="match status" value="1"/>
</dbReference>
<proteinExistence type="predicted"/>
<organism evidence="1">
    <name type="scientific">marine metagenome</name>
    <dbReference type="NCBI Taxonomy" id="408172"/>
    <lineage>
        <taxon>unclassified sequences</taxon>
        <taxon>metagenomes</taxon>
        <taxon>ecological metagenomes</taxon>
    </lineage>
</organism>
<name>A0A382ISY5_9ZZZZ</name>
<dbReference type="InterPro" id="IPR012675">
    <property type="entry name" value="Beta-grasp_dom_sf"/>
</dbReference>
<dbReference type="SUPFAM" id="SSF54285">
    <property type="entry name" value="MoaD/ThiS"/>
    <property type="match status" value="1"/>
</dbReference>
<dbReference type="EMBL" id="UINC01068838">
    <property type="protein sequence ID" value="SVC01751.1"/>
    <property type="molecule type" value="Genomic_DNA"/>
</dbReference>
<evidence type="ECO:0008006" key="2">
    <source>
        <dbReference type="Google" id="ProtNLM"/>
    </source>
</evidence>
<protein>
    <recommendedName>
        <fullName evidence="2">MoaD/ThiS family protein</fullName>
    </recommendedName>
</protein>
<dbReference type="AlphaFoldDB" id="A0A382ISY5"/>
<sequence length="88" mass="9523">MALVFIPSLMQSLSNGEQRVSVEGGNVRQVIDNLDSMFPGFKKRLVEEGRVKPNIAVAIDGEITPLGMIEKVSVDSEVHFLPAISGGR</sequence>
<dbReference type="InterPro" id="IPR052045">
    <property type="entry name" value="Sulfur_Carrier/Prot_Modifier"/>
</dbReference>
<gene>
    <name evidence="1" type="ORF">METZ01_LOCUS254605</name>
</gene>
<evidence type="ECO:0000313" key="1">
    <source>
        <dbReference type="EMBL" id="SVC01751.1"/>
    </source>
</evidence>
<accession>A0A382ISY5</accession>
<reference evidence="1" key="1">
    <citation type="submission" date="2018-05" db="EMBL/GenBank/DDBJ databases">
        <authorList>
            <person name="Lanie J.A."/>
            <person name="Ng W.-L."/>
            <person name="Kazmierczak K.M."/>
            <person name="Andrzejewski T.M."/>
            <person name="Davidsen T.M."/>
            <person name="Wayne K.J."/>
            <person name="Tettelin H."/>
            <person name="Glass J.I."/>
            <person name="Rusch D."/>
            <person name="Podicherti R."/>
            <person name="Tsui H.-C.T."/>
            <person name="Winkler M.E."/>
        </authorList>
    </citation>
    <scope>NUCLEOTIDE SEQUENCE</scope>
</reference>
<dbReference type="InterPro" id="IPR016155">
    <property type="entry name" value="Mopterin_synth/thiamin_S_b"/>
</dbReference>
<dbReference type="PANTHER" id="PTHR38031">
    <property type="entry name" value="SULFUR CARRIER PROTEIN SLR0821-RELATED"/>
    <property type="match status" value="1"/>
</dbReference>
<dbReference type="InterPro" id="IPR003749">
    <property type="entry name" value="ThiS/MoaD-like"/>
</dbReference>
<dbReference type="Gene3D" id="3.10.20.30">
    <property type="match status" value="1"/>
</dbReference>
<dbReference type="PANTHER" id="PTHR38031:SF1">
    <property type="entry name" value="SULFUR CARRIER PROTEIN CYSO"/>
    <property type="match status" value="1"/>
</dbReference>